<dbReference type="Pfam" id="PF01594">
    <property type="entry name" value="AI-2E_transport"/>
    <property type="match status" value="1"/>
</dbReference>
<feature type="transmembrane region" description="Helical" evidence="9">
    <location>
        <begin position="46"/>
        <end position="79"/>
    </location>
</feature>
<feature type="transmembrane region" description="Helical" evidence="9">
    <location>
        <begin position="191"/>
        <end position="209"/>
    </location>
</feature>
<feature type="transmembrane region" description="Helical" evidence="9">
    <location>
        <begin position="342"/>
        <end position="375"/>
    </location>
</feature>
<comment type="subcellular location">
    <subcellularLocation>
        <location evidence="1">Cell membrane</location>
        <topology evidence="1">Multi-pass membrane protein</topology>
    </subcellularLocation>
</comment>
<keyword evidence="5 9" id="KW-0812">Transmembrane</keyword>
<feature type="transmembrane region" description="Helical" evidence="9">
    <location>
        <begin position="99"/>
        <end position="120"/>
    </location>
</feature>
<keyword evidence="11" id="KW-1185">Reference proteome</keyword>
<evidence type="ECO:0000256" key="5">
    <source>
        <dbReference type="ARBA" id="ARBA00022692"/>
    </source>
</evidence>
<keyword evidence="4" id="KW-1003">Cell membrane</keyword>
<keyword evidence="7 9" id="KW-0472">Membrane</keyword>
<dbReference type="KEGG" id="elio:KO353_08865"/>
<protein>
    <submittedName>
        <fullName evidence="10">AI-2E family transporter</fullName>
    </submittedName>
</protein>
<dbReference type="GO" id="GO:0055085">
    <property type="term" value="P:transmembrane transport"/>
    <property type="evidence" value="ECO:0007669"/>
    <property type="project" value="TreeGrafter"/>
</dbReference>
<evidence type="ECO:0000313" key="10">
    <source>
        <dbReference type="EMBL" id="QXM23449.1"/>
    </source>
</evidence>
<evidence type="ECO:0000256" key="7">
    <source>
        <dbReference type="ARBA" id="ARBA00023136"/>
    </source>
</evidence>
<evidence type="ECO:0000256" key="1">
    <source>
        <dbReference type="ARBA" id="ARBA00004651"/>
    </source>
</evidence>
<evidence type="ECO:0000256" key="9">
    <source>
        <dbReference type="SAM" id="Phobius"/>
    </source>
</evidence>
<keyword evidence="3" id="KW-0813">Transport</keyword>
<comment type="similarity">
    <text evidence="2">Belongs to the autoinducer-2 exporter (AI-2E) (TC 2.A.86) family.</text>
</comment>
<gene>
    <name evidence="10" type="ORF">KO353_08865</name>
</gene>
<dbReference type="GO" id="GO:0005886">
    <property type="term" value="C:plasma membrane"/>
    <property type="evidence" value="ECO:0007669"/>
    <property type="project" value="UniProtKB-SubCell"/>
</dbReference>
<evidence type="ECO:0000313" key="11">
    <source>
        <dbReference type="Proteomes" id="UP000694001"/>
    </source>
</evidence>
<dbReference type="Proteomes" id="UP000694001">
    <property type="component" value="Chromosome"/>
</dbReference>
<feature type="region of interest" description="Disordered" evidence="8">
    <location>
        <begin position="1"/>
        <end position="35"/>
    </location>
</feature>
<dbReference type="AlphaFoldDB" id="A0A975U0I0"/>
<accession>A0A975U0I0</accession>
<evidence type="ECO:0000256" key="3">
    <source>
        <dbReference type="ARBA" id="ARBA00022448"/>
    </source>
</evidence>
<name>A0A975U0I0_9PROT</name>
<reference evidence="10" key="1">
    <citation type="submission" date="2021-06" db="EMBL/GenBank/DDBJ databases">
        <title>Elioraea tepida, sp. nov., a moderately thermophilic aerobic anoxygenic phototrophic bacterium isolated from an alkaline siliceous hot spring mat community in Yellowstone National Park, WY, USA.</title>
        <authorList>
            <person name="Saini M.K."/>
            <person name="Yoshida S."/>
            <person name="Sebastian A."/>
            <person name="Hirose S."/>
            <person name="Hara E."/>
            <person name="Tamaki H."/>
            <person name="Soulier N.T."/>
            <person name="Albert I."/>
            <person name="Hanada S."/>
            <person name="Bryant D.A."/>
            <person name="Tank M."/>
        </authorList>
    </citation>
    <scope>NUCLEOTIDE SEQUENCE</scope>
    <source>
        <strain evidence="10">MS-P2</strain>
    </source>
</reference>
<dbReference type="PANTHER" id="PTHR21716:SF53">
    <property type="entry name" value="PERMEASE PERM-RELATED"/>
    <property type="match status" value="1"/>
</dbReference>
<proteinExistence type="inferred from homology"/>
<feature type="transmembrane region" description="Helical" evidence="9">
    <location>
        <begin position="273"/>
        <end position="299"/>
    </location>
</feature>
<sequence>MSLRTAPEPVEDHAREPTLGRSSVPTADVGTTARPGPAERLRRQRLIAFAVGVAALLLALHLFAGILLPFVVAALIAYLLDPLADRLEAIGMPRGLAAFLLVTGVFALFVLFLLLFYPLLLAQLTILISRIPDYVGALRVLITESLLWLADTLGPEVVDRRLRELAVGQAAGMLGWIAGALGTLIGGGARLFTVLALAIVTPVVAFYLLRDWPKMLAAIDGWIPRRYLATTRQIAAEIDRVLAAWVRGQAIICLLLGAFYAVALTLAGLELGLIVGLTAGIISFIPYVGTLTGFVIGIGMAAMQFPTWQDVAVVAAIFVIGHTVEGYIIYPRLLGDRVQLHAVWVIFALFAGGAAFGFLGVLLAVPAAAAIGVIARFWLRRYLASPLFNDRDG</sequence>
<evidence type="ECO:0000256" key="4">
    <source>
        <dbReference type="ARBA" id="ARBA00022475"/>
    </source>
</evidence>
<evidence type="ECO:0000256" key="2">
    <source>
        <dbReference type="ARBA" id="ARBA00009773"/>
    </source>
</evidence>
<dbReference type="InterPro" id="IPR002549">
    <property type="entry name" value="AI-2E-like"/>
</dbReference>
<keyword evidence="6 9" id="KW-1133">Transmembrane helix</keyword>
<organism evidence="10 11">
    <name type="scientific">Elioraea tepida</name>
    <dbReference type="NCBI Taxonomy" id="2843330"/>
    <lineage>
        <taxon>Bacteria</taxon>
        <taxon>Pseudomonadati</taxon>
        <taxon>Pseudomonadota</taxon>
        <taxon>Alphaproteobacteria</taxon>
        <taxon>Acetobacterales</taxon>
        <taxon>Elioraeaceae</taxon>
        <taxon>Elioraea</taxon>
    </lineage>
</organism>
<dbReference type="RefSeq" id="WP_218284309.1">
    <property type="nucleotide sequence ID" value="NZ_CP076448.1"/>
</dbReference>
<dbReference type="PANTHER" id="PTHR21716">
    <property type="entry name" value="TRANSMEMBRANE PROTEIN"/>
    <property type="match status" value="1"/>
</dbReference>
<feature type="transmembrane region" description="Helical" evidence="9">
    <location>
        <begin position="311"/>
        <end position="330"/>
    </location>
</feature>
<dbReference type="EMBL" id="CP076448">
    <property type="protein sequence ID" value="QXM23449.1"/>
    <property type="molecule type" value="Genomic_DNA"/>
</dbReference>
<feature type="transmembrane region" description="Helical" evidence="9">
    <location>
        <begin position="250"/>
        <end position="267"/>
    </location>
</feature>
<evidence type="ECO:0000256" key="6">
    <source>
        <dbReference type="ARBA" id="ARBA00022989"/>
    </source>
</evidence>
<evidence type="ECO:0000256" key="8">
    <source>
        <dbReference type="SAM" id="MobiDB-lite"/>
    </source>
</evidence>
<feature type="transmembrane region" description="Helical" evidence="9">
    <location>
        <begin position="165"/>
        <end position="185"/>
    </location>
</feature>